<dbReference type="KEGG" id="hsd:SD1D_1928"/>
<reference evidence="3" key="1">
    <citation type="submission" date="2015-09" db="EMBL/GenBank/DDBJ databases">
        <authorList>
            <person name="Wibberg D."/>
        </authorList>
    </citation>
    <scope>NUCLEOTIDE SEQUENCE [LARGE SCALE GENOMIC DNA]</scope>
    <source>
        <strain evidence="3">SD1D</strain>
    </source>
</reference>
<organism evidence="2 3">
    <name type="scientific">Herbinix luporum</name>
    <dbReference type="NCBI Taxonomy" id="1679721"/>
    <lineage>
        <taxon>Bacteria</taxon>
        <taxon>Bacillati</taxon>
        <taxon>Bacillota</taxon>
        <taxon>Clostridia</taxon>
        <taxon>Lachnospirales</taxon>
        <taxon>Lachnospiraceae</taxon>
        <taxon>Herbinix</taxon>
    </lineage>
</organism>
<dbReference type="RefSeq" id="WP_242955213.1">
    <property type="nucleotide sequence ID" value="NZ_DUPS01000019.1"/>
</dbReference>
<evidence type="ECO:0000313" key="2">
    <source>
        <dbReference type="EMBL" id="CUH93466.1"/>
    </source>
</evidence>
<gene>
    <name evidence="2" type="ORF">SD1D_1928</name>
</gene>
<evidence type="ECO:0000259" key="1">
    <source>
        <dbReference type="Pfam" id="PF20076"/>
    </source>
</evidence>
<name>A0A0K8J741_9FIRM</name>
<dbReference type="Proteomes" id="UP000196053">
    <property type="component" value="Chromosome I"/>
</dbReference>
<dbReference type="InterPro" id="IPR045525">
    <property type="entry name" value="DUF6472"/>
</dbReference>
<sequence>MANSNCEYCSNYEYDEYYEYYTCTVNLDEDEMSRFLRGNYKDCPYFSYNDEYKIVRRQM</sequence>
<dbReference type="Pfam" id="PF20076">
    <property type="entry name" value="DUF6472"/>
    <property type="match status" value="1"/>
</dbReference>
<accession>A0A0K8J741</accession>
<feature type="domain" description="DUF6472" evidence="1">
    <location>
        <begin position="4"/>
        <end position="59"/>
    </location>
</feature>
<proteinExistence type="predicted"/>
<protein>
    <recommendedName>
        <fullName evidence="1">DUF6472 domain-containing protein</fullName>
    </recommendedName>
</protein>
<dbReference type="EMBL" id="LN879430">
    <property type="protein sequence ID" value="CUH93466.1"/>
    <property type="molecule type" value="Genomic_DNA"/>
</dbReference>
<evidence type="ECO:0000313" key="3">
    <source>
        <dbReference type="Proteomes" id="UP000196053"/>
    </source>
</evidence>
<dbReference type="AlphaFoldDB" id="A0A0K8J741"/>
<keyword evidence="3" id="KW-1185">Reference proteome</keyword>